<evidence type="ECO:0000256" key="7">
    <source>
        <dbReference type="ARBA" id="ARBA00023315"/>
    </source>
</evidence>
<dbReference type="GO" id="GO:0006592">
    <property type="term" value="P:ornithine biosynthetic process"/>
    <property type="evidence" value="ECO:0007669"/>
    <property type="project" value="TreeGrafter"/>
</dbReference>
<dbReference type="InterPro" id="IPR042195">
    <property type="entry name" value="ArgJ_beta_C"/>
</dbReference>
<dbReference type="KEGG" id="trs:Terro_1463"/>
<feature type="binding site" evidence="8">
    <location>
        <position position="407"/>
    </location>
    <ligand>
        <name>substrate</name>
    </ligand>
</feature>
<evidence type="ECO:0000256" key="1">
    <source>
        <dbReference type="ARBA" id="ARBA00006774"/>
    </source>
</evidence>
<sequence length="407" mass="42926">MPSIRKELPRGFRWAAVKAGIKASGRTDVAVAVADRAASAAVMFTKNQVVAAPVTVGRRNMAATQGRVRALVVNAGNANCATGPQGIQVAEQTCGRAGEIFDCPADQVFPSSTGIIGVPLPVEKLTAALPNAQSRLANNQAAAEDFATAIMTTDTKMKVSQASLEDAESSVRIFGCCKGAGMIGPQLGPPHATMLVYLFTDLHIEPADLRALLEPAVEASFNSISVDGDTSTNDTVLILASGASGVRWDSVQRSFQDEFCNELQRVCNELAHAVIDDGEGVTHVVTLDVSGLPDDTAAKIIAKSIAHSPLCKTAWSSADPNWGRILCAAGYAGVPFAAENVTITIGGVRVFDHGMRDAGYDEAAVHEKMQQREYTIAIDFGSGPGRSKFLTCDLTVEYVHINADYST</sequence>
<feature type="binding site" evidence="8">
    <location>
        <position position="152"/>
    </location>
    <ligand>
        <name>substrate</name>
    </ligand>
</feature>
<dbReference type="Proteomes" id="UP000006056">
    <property type="component" value="Chromosome"/>
</dbReference>
<comment type="catalytic activity">
    <reaction evidence="8">
        <text>L-glutamate + acetyl-CoA = N-acetyl-L-glutamate + CoA + H(+)</text>
        <dbReference type="Rhea" id="RHEA:24292"/>
        <dbReference type="ChEBI" id="CHEBI:15378"/>
        <dbReference type="ChEBI" id="CHEBI:29985"/>
        <dbReference type="ChEBI" id="CHEBI:44337"/>
        <dbReference type="ChEBI" id="CHEBI:57287"/>
        <dbReference type="ChEBI" id="CHEBI:57288"/>
        <dbReference type="EC" id="2.3.1.1"/>
    </reaction>
</comment>
<dbReference type="InterPro" id="IPR016117">
    <property type="entry name" value="ArgJ-like_dom_sf"/>
</dbReference>
<keyword evidence="8" id="KW-0511">Multifunctional enzyme</keyword>
<proteinExistence type="inferred from homology"/>
<feature type="site" description="Involved in the stabilization of negative charge on the oxyanion by the formation of the oxyanion hole" evidence="8">
    <location>
        <position position="113"/>
    </location>
</feature>
<keyword evidence="3 8" id="KW-0055">Arginine biosynthesis</keyword>
<keyword evidence="10" id="KW-1185">Reference proteome</keyword>
<dbReference type="PATRIC" id="fig|926566.3.peg.1445"/>
<dbReference type="EMBL" id="CP003379">
    <property type="protein sequence ID" value="AFL87770.1"/>
    <property type="molecule type" value="Genomic_DNA"/>
</dbReference>
<keyword evidence="7 8" id="KW-0012">Acyltransferase</keyword>
<dbReference type="Gene3D" id="3.10.20.340">
    <property type="entry name" value="ArgJ beta chain, C-terminal domain"/>
    <property type="match status" value="1"/>
</dbReference>
<comment type="similarity">
    <text evidence="1 8">Belongs to the ArgJ family.</text>
</comment>
<gene>
    <name evidence="8" type="primary">argJ</name>
    <name evidence="9" type="ordered locus">Terro_1463</name>
</gene>
<evidence type="ECO:0000313" key="9">
    <source>
        <dbReference type="EMBL" id="AFL87770.1"/>
    </source>
</evidence>
<feature type="site" description="Cleavage; by autolysis" evidence="8">
    <location>
        <begin position="192"/>
        <end position="193"/>
    </location>
</feature>
<accession>I3ZEV2</accession>
<dbReference type="PANTHER" id="PTHR23100">
    <property type="entry name" value="ARGININE BIOSYNTHESIS BIFUNCTIONAL PROTEIN ARGJ"/>
    <property type="match status" value="1"/>
</dbReference>
<feature type="chain" id="PRO_5023242813" description="Arginine biosynthesis bifunctional protein ArgJ alpha chain" evidence="8">
    <location>
        <begin position="1"/>
        <end position="192"/>
    </location>
</feature>
<dbReference type="GO" id="GO:0006526">
    <property type="term" value="P:L-arginine biosynthetic process"/>
    <property type="evidence" value="ECO:0007669"/>
    <property type="project" value="UniProtKB-UniRule"/>
</dbReference>
<evidence type="ECO:0000256" key="3">
    <source>
        <dbReference type="ARBA" id="ARBA00022571"/>
    </source>
</evidence>
<dbReference type="RefSeq" id="WP_014785339.1">
    <property type="nucleotide sequence ID" value="NC_018014.1"/>
</dbReference>
<dbReference type="Pfam" id="PF01960">
    <property type="entry name" value="ArgJ"/>
    <property type="match status" value="1"/>
</dbReference>
<dbReference type="UniPathway" id="UPA00068">
    <property type="reaction ID" value="UER00106"/>
</dbReference>
<dbReference type="NCBIfam" id="NF003802">
    <property type="entry name" value="PRK05388.1"/>
    <property type="match status" value="1"/>
</dbReference>
<evidence type="ECO:0000313" key="10">
    <source>
        <dbReference type="Proteomes" id="UP000006056"/>
    </source>
</evidence>
<dbReference type="PANTHER" id="PTHR23100:SF0">
    <property type="entry name" value="ARGININE BIOSYNTHESIS BIFUNCTIONAL PROTEIN ARGJ, MITOCHONDRIAL"/>
    <property type="match status" value="1"/>
</dbReference>
<keyword evidence="6 8" id="KW-0068">Autocatalytic cleavage</keyword>
<keyword evidence="5 8" id="KW-0808">Transferase</keyword>
<comment type="function">
    <text evidence="8">Catalyzes two activities which are involved in the cyclic version of arginine biosynthesis: the synthesis of N-acetylglutamate from glutamate and acetyl-CoA as the acetyl donor, and of ornithine by transacetylation between N(2)-acetylornithine and glutamate.</text>
</comment>
<comment type="pathway">
    <text evidence="8">Amino-acid biosynthesis; L-arginine biosynthesis; L-ornithine and N-acetyl-L-glutamate from L-glutamate and N(2)-acetyl-L-ornithine (cyclic): step 1/1.</text>
</comment>
<feature type="chain" id="PRO_5023242812" description="Arginine biosynthesis bifunctional protein ArgJ beta chain" evidence="8">
    <location>
        <begin position="193"/>
        <end position="407"/>
    </location>
</feature>
<evidence type="ECO:0000256" key="8">
    <source>
        <dbReference type="HAMAP-Rule" id="MF_01106"/>
    </source>
</evidence>
<keyword evidence="8" id="KW-0963">Cytoplasm</keyword>
<evidence type="ECO:0000256" key="4">
    <source>
        <dbReference type="ARBA" id="ARBA00022605"/>
    </source>
</evidence>
<dbReference type="FunFam" id="3.60.70.12:FF:000001">
    <property type="entry name" value="Arginine biosynthesis bifunctional protein ArgJ, chloroplastic"/>
    <property type="match status" value="1"/>
</dbReference>
<evidence type="ECO:0000256" key="6">
    <source>
        <dbReference type="ARBA" id="ARBA00022813"/>
    </source>
</evidence>
<dbReference type="eggNOG" id="COG1364">
    <property type="taxonomic scope" value="Bacteria"/>
</dbReference>
<dbReference type="OrthoDB" id="9804242at2"/>
<feature type="site" description="Involved in the stabilization of negative charge on the oxyanion by the formation of the oxyanion hole" evidence="8">
    <location>
        <position position="114"/>
    </location>
</feature>
<feature type="binding site" evidence="8">
    <location>
        <position position="279"/>
    </location>
    <ligand>
        <name>substrate</name>
    </ligand>
</feature>
<dbReference type="AlphaFoldDB" id="I3ZEV2"/>
<reference evidence="9 10" key="1">
    <citation type="submission" date="2012-06" db="EMBL/GenBank/DDBJ databases">
        <title>Complete genome of Terriglobus roseus DSM 18391.</title>
        <authorList>
            <consortium name="US DOE Joint Genome Institute (JGI-PGF)"/>
            <person name="Lucas S."/>
            <person name="Copeland A."/>
            <person name="Lapidus A."/>
            <person name="Glavina del Rio T."/>
            <person name="Dalin E."/>
            <person name="Tice H."/>
            <person name="Bruce D."/>
            <person name="Goodwin L."/>
            <person name="Pitluck S."/>
            <person name="Peters L."/>
            <person name="Mikhailova N."/>
            <person name="Munk A.C.C."/>
            <person name="Kyrpides N."/>
            <person name="Mavromatis K."/>
            <person name="Ivanova N."/>
            <person name="Brettin T."/>
            <person name="Detter J.C."/>
            <person name="Han C."/>
            <person name="Larimer F."/>
            <person name="Land M."/>
            <person name="Hauser L."/>
            <person name="Markowitz V."/>
            <person name="Cheng J.-F."/>
            <person name="Hugenholtz P."/>
            <person name="Woyke T."/>
            <person name="Wu D."/>
            <person name="Brambilla E."/>
            <person name="Klenk H.-P."/>
            <person name="Eisen J.A."/>
        </authorList>
    </citation>
    <scope>NUCLEOTIDE SEQUENCE [LARGE SCALE GENOMIC DNA]</scope>
    <source>
        <strain evidence="10">DSM 18391 / NRRL B-41598 / KBS 63</strain>
    </source>
</reference>
<protein>
    <recommendedName>
        <fullName evidence="8">Arginine biosynthesis bifunctional protein ArgJ</fullName>
    </recommendedName>
    <domain>
        <recommendedName>
            <fullName evidence="8">Glutamate N-acetyltransferase</fullName>
            <ecNumber evidence="8">2.3.1.35</ecNumber>
        </recommendedName>
        <alternativeName>
            <fullName evidence="8">Ornithine acetyltransferase</fullName>
            <shortName evidence="8">OATase</shortName>
        </alternativeName>
        <alternativeName>
            <fullName evidence="8">Ornithine transacetylase</fullName>
        </alternativeName>
    </domain>
    <domain>
        <recommendedName>
            <fullName evidence="8">Amino-acid acetyltransferase</fullName>
            <ecNumber evidence="8">2.3.1.1</ecNumber>
        </recommendedName>
        <alternativeName>
            <fullName evidence="8">N-acetylglutamate synthase</fullName>
            <shortName evidence="8">AGSase</shortName>
        </alternativeName>
    </domain>
    <component>
        <recommendedName>
            <fullName evidence="8">Arginine biosynthesis bifunctional protein ArgJ alpha chain</fullName>
        </recommendedName>
    </component>
    <component>
        <recommendedName>
            <fullName evidence="8">Arginine biosynthesis bifunctional protein ArgJ beta chain</fullName>
        </recommendedName>
    </component>
</protein>
<dbReference type="CDD" id="cd02152">
    <property type="entry name" value="OAT"/>
    <property type="match status" value="1"/>
</dbReference>
<comment type="subunit">
    <text evidence="2 8">Heterotetramer of two alpha and two beta chains.</text>
</comment>
<dbReference type="InterPro" id="IPR002813">
    <property type="entry name" value="Arg_biosynth_ArgJ"/>
</dbReference>
<dbReference type="Gene3D" id="3.60.70.12">
    <property type="entry name" value="L-amino peptidase D-ALA esterase/amidase"/>
    <property type="match status" value="1"/>
</dbReference>
<comment type="catalytic activity">
    <reaction evidence="8">
        <text>N(2)-acetyl-L-ornithine + L-glutamate = N-acetyl-L-glutamate + L-ornithine</text>
        <dbReference type="Rhea" id="RHEA:15349"/>
        <dbReference type="ChEBI" id="CHEBI:29985"/>
        <dbReference type="ChEBI" id="CHEBI:44337"/>
        <dbReference type="ChEBI" id="CHEBI:46911"/>
        <dbReference type="ChEBI" id="CHEBI:57805"/>
        <dbReference type="EC" id="2.3.1.35"/>
    </reaction>
</comment>
<evidence type="ECO:0000256" key="5">
    <source>
        <dbReference type="ARBA" id="ARBA00022679"/>
    </source>
</evidence>
<name>I3ZEV2_TERRK</name>
<dbReference type="HAMAP" id="MF_01106">
    <property type="entry name" value="ArgJ"/>
    <property type="match status" value="1"/>
</dbReference>
<feature type="active site" description="Nucleophile" evidence="8">
    <location>
        <position position="193"/>
    </location>
</feature>
<dbReference type="GO" id="GO:0004358">
    <property type="term" value="F:L-glutamate N-acetyltransferase activity, acting on acetyl-L-ornithine as donor"/>
    <property type="evidence" value="ECO:0007669"/>
    <property type="project" value="UniProtKB-UniRule"/>
</dbReference>
<feature type="binding site" evidence="8">
    <location>
        <position position="402"/>
    </location>
    <ligand>
        <name>substrate</name>
    </ligand>
</feature>
<dbReference type="EC" id="2.3.1.1" evidence="8"/>
<comment type="subcellular location">
    <subcellularLocation>
        <location evidence="8">Cytoplasm</location>
    </subcellularLocation>
</comment>
<organism evidence="9 10">
    <name type="scientific">Terriglobus roseus (strain DSM 18391 / NRRL B-41598 / KBS 63)</name>
    <dbReference type="NCBI Taxonomy" id="926566"/>
    <lineage>
        <taxon>Bacteria</taxon>
        <taxon>Pseudomonadati</taxon>
        <taxon>Acidobacteriota</taxon>
        <taxon>Terriglobia</taxon>
        <taxon>Terriglobales</taxon>
        <taxon>Acidobacteriaceae</taxon>
        <taxon>Terriglobus</taxon>
    </lineage>
</organism>
<keyword evidence="4 8" id="KW-0028">Amino-acid biosynthesis</keyword>
<dbReference type="GO" id="GO:0005737">
    <property type="term" value="C:cytoplasm"/>
    <property type="evidence" value="ECO:0007669"/>
    <property type="project" value="UniProtKB-SubCell"/>
</dbReference>
<comment type="pathway">
    <text evidence="8">Amino-acid biosynthesis; L-arginine biosynthesis; N(2)-acetyl-L-ornithine from L-glutamate: step 1/4.</text>
</comment>
<dbReference type="GO" id="GO:0004042">
    <property type="term" value="F:L-glutamate N-acetyltransferase activity"/>
    <property type="evidence" value="ECO:0007669"/>
    <property type="project" value="UniProtKB-UniRule"/>
</dbReference>
<dbReference type="EC" id="2.3.1.35" evidence="8"/>
<dbReference type="HOGENOM" id="CLU_027172_1_0_0"/>
<dbReference type="STRING" id="926566.Terro_1463"/>
<dbReference type="NCBIfam" id="TIGR00120">
    <property type="entry name" value="ArgJ"/>
    <property type="match status" value="1"/>
</dbReference>
<dbReference type="SUPFAM" id="SSF56266">
    <property type="entry name" value="DmpA/ArgJ-like"/>
    <property type="match status" value="1"/>
</dbReference>
<feature type="binding site" evidence="8">
    <location>
        <position position="178"/>
    </location>
    <ligand>
        <name>substrate</name>
    </ligand>
</feature>
<feature type="binding site" evidence="8">
    <location>
        <position position="193"/>
    </location>
    <ligand>
        <name>substrate</name>
    </ligand>
</feature>
<evidence type="ECO:0000256" key="2">
    <source>
        <dbReference type="ARBA" id="ARBA00011475"/>
    </source>
</evidence>